<evidence type="ECO:0000313" key="3">
    <source>
        <dbReference type="EMBL" id="TWU60941.1"/>
    </source>
</evidence>
<dbReference type="Proteomes" id="UP000316476">
    <property type="component" value="Unassembled WGS sequence"/>
</dbReference>
<feature type="domain" description="AMP-dependent synthetase/ligase" evidence="1">
    <location>
        <begin position="61"/>
        <end position="293"/>
    </location>
</feature>
<dbReference type="SUPFAM" id="SSF56801">
    <property type="entry name" value="Acetyl-CoA synthetase-like"/>
    <property type="match status" value="1"/>
</dbReference>
<dbReference type="GO" id="GO:0047475">
    <property type="term" value="F:phenylacetate-CoA ligase activity"/>
    <property type="evidence" value="ECO:0007669"/>
    <property type="project" value="UniProtKB-EC"/>
</dbReference>
<dbReference type="RefSeq" id="WP_146416293.1">
    <property type="nucleotide sequence ID" value="NZ_SJPZ01000003.1"/>
</dbReference>
<dbReference type="InterPro" id="IPR028154">
    <property type="entry name" value="AMP-dep_Lig_C"/>
</dbReference>
<organism evidence="3 4">
    <name type="scientific">Crateriforma conspicua</name>
    <dbReference type="NCBI Taxonomy" id="2527996"/>
    <lineage>
        <taxon>Bacteria</taxon>
        <taxon>Pseudomonadati</taxon>
        <taxon>Planctomycetota</taxon>
        <taxon>Planctomycetia</taxon>
        <taxon>Planctomycetales</taxon>
        <taxon>Planctomycetaceae</taxon>
        <taxon>Crateriforma</taxon>
    </lineage>
</organism>
<dbReference type="InterPro" id="IPR042099">
    <property type="entry name" value="ANL_N_sf"/>
</dbReference>
<keyword evidence="3" id="KW-0436">Ligase</keyword>
<dbReference type="EC" id="6.2.1.30" evidence="3"/>
<dbReference type="EMBL" id="SJPZ01000003">
    <property type="protein sequence ID" value="TWU60941.1"/>
    <property type="molecule type" value="Genomic_DNA"/>
</dbReference>
<dbReference type="PANTHER" id="PTHR43845:SF1">
    <property type="entry name" value="BLR5969 PROTEIN"/>
    <property type="match status" value="1"/>
</dbReference>
<feature type="domain" description="AMP-dependent ligase C-terminal" evidence="2">
    <location>
        <begin position="345"/>
        <end position="429"/>
    </location>
</feature>
<dbReference type="Gene3D" id="3.30.300.30">
    <property type="match status" value="1"/>
</dbReference>
<dbReference type="PANTHER" id="PTHR43845">
    <property type="entry name" value="BLR5969 PROTEIN"/>
    <property type="match status" value="1"/>
</dbReference>
<evidence type="ECO:0000259" key="2">
    <source>
        <dbReference type="Pfam" id="PF14535"/>
    </source>
</evidence>
<proteinExistence type="predicted"/>
<dbReference type="InterPro" id="IPR000873">
    <property type="entry name" value="AMP-dep_synth/lig_dom"/>
</dbReference>
<dbReference type="Pfam" id="PF14535">
    <property type="entry name" value="AMP-binding_C_2"/>
    <property type="match status" value="1"/>
</dbReference>
<dbReference type="AlphaFoldDB" id="A0A5C6FGS7"/>
<name>A0A5C6FGS7_9PLAN</name>
<gene>
    <name evidence="3" type="primary">paaK</name>
    <name evidence="3" type="ORF">V7x_52510</name>
</gene>
<evidence type="ECO:0000313" key="4">
    <source>
        <dbReference type="Proteomes" id="UP000316476"/>
    </source>
</evidence>
<dbReference type="InterPro" id="IPR045851">
    <property type="entry name" value="AMP-bd_C_sf"/>
</dbReference>
<accession>A0A5C6FGS7</accession>
<reference evidence="3 4" key="1">
    <citation type="submission" date="2019-02" db="EMBL/GenBank/DDBJ databases">
        <title>Deep-cultivation of Planctomycetes and their phenomic and genomic characterization uncovers novel biology.</title>
        <authorList>
            <person name="Wiegand S."/>
            <person name="Jogler M."/>
            <person name="Boedeker C."/>
            <person name="Pinto D."/>
            <person name="Vollmers J."/>
            <person name="Rivas-Marin E."/>
            <person name="Kohn T."/>
            <person name="Peeters S.H."/>
            <person name="Heuer A."/>
            <person name="Rast P."/>
            <person name="Oberbeckmann S."/>
            <person name="Bunk B."/>
            <person name="Jeske O."/>
            <person name="Meyerdierks A."/>
            <person name="Storesund J.E."/>
            <person name="Kallscheuer N."/>
            <person name="Luecker S."/>
            <person name="Lage O.M."/>
            <person name="Pohl T."/>
            <person name="Merkel B.J."/>
            <person name="Hornburger P."/>
            <person name="Mueller R.-W."/>
            <person name="Bruemmer F."/>
            <person name="Labrenz M."/>
            <person name="Spormann A.M."/>
            <person name="Op Den Camp H."/>
            <person name="Overmann J."/>
            <person name="Amann R."/>
            <person name="Jetten M.S.M."/>
            <person name="Mascher T."/>
            <person name="Medema M.H."/>
            <person name="Devos D.P."/>
            <person name="Kaster A.-K."/>
            <person name="Ovreas L."/>
            <person name="Rohde M."/>
            <person name="Galperin M.Y."/>
            <person name="Jogler C."/>
        </authorList>
    </citation>
    <scope>NUCLEOTIDE SEQUENCE [LARGE SCALE GENOMIC DNA]</scope>
    <source>
        <strain evidence="3 4">V7</strain>
    </source>
</reference>
<dbReference type="Gene3D" id="3.40.50.12780">
    <property type="entry name" value="N-terminal domain of ligase-like"/>
    <property type="match status" value="1"/>
</dbReference>
<sequence>MSVPSFDDPNRYPTSVRLKQLQLQKLNRTLAALVDRPFYRRRLAPLTSAGLKLPLSDLSQLDQLPLLRKEELVPEQPGQPAKIFDLPSMHDYVRIHQTSGSRGWPMPVFDTADDWDWWIDCWQYVLDAAGVTERDVAMMAFSFGPFIGFWTANDALIRRGALVVPGGGLSSEARLKMILQHRCTVVCCTPTYALHLAGVAEGDGVDLAASDVRTVIVAGEPGGSLPAVRQRIESAFGATVVDHAGASEVGAWGFGDANGAGMHVIETEFIAERLVINDDDSWRKADDGETAELVLTNLGRLGGPVLRYRTGDLVRGIQNHDQACPFLWLDGGVLGRADDMLIVRGVNIFPSSIDTIVREIEPAGEYRVTVTRRESMDQLKVEIETSTERMDQIRTACRDRLAMRVDLVAAVPGSLPRFEAKAKRWVDRRTD</sequence>
<dbReference type="OrthoDB" id="580775at2"/>
<protein>
    <submittedName>
        <fullName evidence="3">Phenylacetate-coenzyme A ligase</fullName>
        <ecNumber evidence="3">6.2.1.30</ecNumber>
    </submittedName>
</protein>
<comment type="caution">
    <text evidence="3">The sequence shown here is derived from an EMBL/GenBank/DDBJ whole genome shotgun (WGS) entry which is preliminary data.</text>
</comment>
<evidence type="ECO:0000259" key="1">
    <source>
        <dbReference type="Pfam" id="PF00501"/>
    </source>
</evidence>
<dbReference type="Pfam" id="PF00501">
    <property type="entry name" value="AMP-binding"/>
    <property type="match status" value="1"/>
</dbReference>